<evidence type="ECO:0000256" key="1">
    <source>
        <dbReference type="SAM" id="Phobius"/>
    </source>
</evidence>
<keyword evidence="1" id="KW-1133">Transmembrane helix</keyword>
<feature type="transmembrane region" description="Helical" evidence="1">
    <location>
        <begin position="54"/>
        <end position="72"/>
    </location>
</feature>
<name>A0ABP9PZT0_9ACTN</name>
<feature type="transmembrane region" description="Helical" evidence="1">
    <location>
        <begin position="122"/>
        <end position="143"/>
    </location>
</feature>
<organism evidence="2 3">
    <name type="scientific">Nocardioides marinquilinus</name>
    <dbReference type="NCBI Taxonomy" id="1210400"/>
    <lineage>
        <taxon>Bacteria</taxon>
        <taxon>Bacillati</taxon>
        <taxon>Actinomycetota</taxon>
        <taxon>Actinomycetes</taxon>
        <taxon>Propionibacteriales</taxon>
        <taxon>Nocardioidaceae</taxon>
        <taxon>Nocardioides</taxon>
    </lineage>
</organism>
<keyword evidence="3" id="KW-1185">Reference proteome</keyword>
<keyword evidence="1" id="KW-0812">Transmembrane</keyword>
<comment type="caution">
    <text evidence="2">The sequence shown here is derived from an EMBL/GenBank/DDBJ whole genome shotgun (WGS) entry which is preliminary data.</text>
</comment>
<protein>
    <submittedName>
        <fullName evidence="2">Uncharacterized protein</fullName>
    </submittedName>
</protein>
<reference evidence="3" key="1">
    <citation type="journal article" date="2019" name="Int. J. Syst. Evol. Microbiol.">
        <title>The Global Catalogue of Microorganisms (GCM) 10K type strain sequencing project: providing services to taxonomists for standard genome sequencing and annotation.</title>
        <authorList>
            <consortium name="The Broad Institute Genomics Platform"/>
            <consortium name="The Broad Institute Genome Sequencing Center for Infectious Disease"/>
            <person name="Wu L."/>
            <person name="Ma J."/>
        </authorList>
    </citation>
    <scope>NUCLEOTIDE SEQUENCE [LARGE SCALE GENOMIC DNA]</scope>
    <source>
        <strain evidence="3">JCM 18459</strain>
    </source>
</reference>
<dbReference type="RefSeq" id="WP_345460998.1">
    <property type="nucleotide sequence ID" value="NZ_BAABKG010000004.1"/>
</dbReference>
<evidence type="ECO:0000313" key="2">
    <source>
        <dbReference type="EMBL" id="GAA5152529.1"/>
    </source>
</evidence>
<sequence>MTIGHTDHRVDAVDPTCTSLDEGLRVRGVWILSIFAVVWTAVAASGLSETGASLWALPSVGVAVLVSVGLIVTARRRAHDPALARVRHLPSWWSRGVGVVNVLQIVVIAAVAITLARTDHAAYIPAAVAVVVGLHFVPLARAFDQPQYRTLALLLVGVGAAGAGLVLAGAEDVVVQAAVGYASAITLWATSSNVATRN</sequence>
<gene>
    <name evidence="2" type="ORF">GCM10023340_33010</name>
</gene>
<keyword evidence="1" id="KW-0472">Membrane</keyword>
<dbReference type="Proteomes" id="UP001500221">
    <property type="component" value="Unassembled WGS sequence"/>
</dbReference>
<proteinExistence type="predicted"/>
<feature type="transmembrane region" description="Helical" evidence="1">
    <location>
        <begin position="174"/>
        <end position="195"/>
    </location>
</feature>
<dbReference type="EMBL" id="BAABKG010000004">
    <property type="protein sequence ID" value="GAA5152529.1"/>
    <property type="molecule type" value="Genomic_DNA"/>
</dbReference>
<evidence type="ECO:0000313" key="3">
    <source>
        <dbReference type="Proteomes" id="UP001500221"/>
    </source>
</evidence>
<feature type="transmembrane region" description="Helical" evidence="1">
    <location>
        <begin position="150"/>
        <end position="168"/>
    </location>
</feature>
<feature type="transmembrane region" description="Helical" evidence="1">
    <location>
        <begin position="92"/>
        <end position="116"/>
    </location>
</feature>
<feature type="transmembrane region" description="Helical" evidence="1">
    <location>
        <begin position="29"/>
        <end position="48"/>
    </location>
</feature>
<accession>A0ABP9PZT0</accession>